<proteinExistence type="predicted"/>
<dbReference type="GeneID" id="51133656"/>
<name>A0A1G6PPX2_9BACI</name>
<evidence type="ECO:0000313" key="1">
    <source>
        <dbReference type="EMBL" id="SDC81546.1"/>
    </source>
</evidence>
<dbReference type="AlphaFoldDB" id="A0A1G6PPX2"/>
<sequence length="143" mass="16680">MKHIYLYNKDTGAYIGDDVIFPRQEEIRGMVTKTRIETVVIGTEEADGYKYPIYGNEEVRYEEEDVIGYKDVYDIPDNATEIPLPQPNWKPVFKDGKWIETITQEELDELNKPQIPQPSELDKLKKQQELMQQALDELIISSI</sequence>
<gene>
    <name evidence="1" type="ORF">SAMN04487767_103208</name>
</gene>
<evidence type="ECO:0000313" key="2">
    <source>
        <dbReference type="Proteomes" id="UP000183507"/>
    </source>
</evidence>
<organism evidence="1 2">
    <name type="scientific">Bacillus wiedmannii</name>
    <dbReference type="NCBI Taxonomy" id="1890302"/>
    <lineage>
        <taxon>Bacteria</taxon>
        <taxon>Bacillati</taxon>
        <taxon>Bacillota</taxon>
        <taxon>Bacilli</taxon>
        <taxon>Bacillales</taxon>
        <taxon>Bacillaceae</taxon>
        <taxon>Bacillus</taxon>
        <taxon>Bacillus cereus group</taxon>
    </lineage>
</organism>
<dbReference type="EMBL" id="FMZR01000003">
    <property type="protein sequence ID" value="SDC81546.1"/>
    <property type="molecule type" value="Genomic_DNA"/>
</dbReference>
<protein>
    <submittedName>
        <fullName evidence="1">Uncharacterized protein</fullName>
    </submittedName>
</protein>
<reference evidence="2" key="1">
    <citation type="submission" date="2016-10" db="EMBL/GenBank/DDBJ databases">
        <authorList>
            <person name="Varghese N."/>
        </authorList>
    </citation>
    <scope>NUCLEOTIDE SEQUENCE [LARGE SCALE GENOMIC DNA]</scope>
    <source>
        <strain evidence="2">KPR-7A</strain>
    </source>
</reference>
<dbReference type="Proteomes" id="UP000183507">
    <property type="component" value="Unassembled WGS sequence"/>
</dbReference>
<dbReference type="RefSeq" id="WP_000680708.1">
    <property type="nucleotide sequence ID" value="NZ_CP032365.1"/>
</dbReference>
<accession>A0A1G6PPX2</accession>